<name>A0A5A7MJY2_COMTE</name>
<protein>
    <submittedName>
        <fullName evidence="1">Uncharacterized protein</fullName>
    </submittedName>
</protein>
<dbReference type="EMBL" id="BKBW01000023">
    <property type="protein sequence ID" value="GEQ78036.1"/>
    <property type="molecule type" value="Genomic_DNA"/>
</dbReference>
<accession>A0A5A7MJY2</accession>
<reference evidence="1 2" key="1">
    <citation type="journal article" date="2019" name="Microbiol. Resour. Announc.">
        <title>Draft Genome Sequence of Comamonas testosteroni TA441, a Bacterium That Has a Cryptic Phenol Degradation Gene Cluster.</title>
        <authorList>
            <person name="Arai H."/>
            <person name="Ishii M."/>
        </authorList>
    </citation>
    <scope>NUCLEOTIDE SEQUENCE [LARGE SCALE GENOMIC DNA]</scope>
    <source>
        <strain evidence="1 2">TA441</strain>
    </source>
</reference>
<comment type="caution">
    <text evidence="1">The sequence shown here is derived from an EMBL/GenBank/DDBJ whole genome shotgun (WGS) entry which is preliminary data.</text>
</comment>
<gene>
    <name evidence="1" type="ORF">CTTA_5041</name>
</gene>
<dbReference type="Proteomes" id="UP000323105">
    <property type="component" value="Unassembled WGS sequence"/>
</dbReference>
<evidence type="ECO:0000313" key="2">
    <source>
        <dbReference type="Proteomes" id="UP000323105"/>
    </source>
</evidence>
<evidence type="ECO:0000313" key="1">
    <source>
        <dbReference type="EMBL" id="GEQ78036.1"/>
    </source>
</evidence>
<sequence>MTRKRDRQIRLEEAVSLRSALAAELSSALELTAGRFSQVIQTRGSLSPQMLQALKPPTLVMWPKLCDKLGWLEGVQARGVVMSFSLLEFHMAILAATVDEVAAGDRDHIKHKERCQLFARDIPGIRNAIESLGGVPPQGLLFPDFGF</sequence>
<organism evidence="1 2">
    <name type="scientific">Comamonas testosteroni</name>
    <name type="common">Pseudomonas testosteroni</name>
    <dbReference type="NCBI Taxonomy" id="285"/>
    <lineage>
        <taxon>Bacteria</taxon>
        <taxon>Pseudomonadati</taxon>
        <taxon>Pseudomonadota</taxon>
        <taxon>Betaproteobacteria</taxon>
        <taxon>Burkholderiales</taxon>
        <taxon>Comamonadaceae</taxon>
        <taxon>Comamonas</taxon>
    </lineage>
</organism>
<dbReference type="AlphaFoldDB" id="A0A5A7MJY2"/>
<proteinExistence type="predicted"/>